<keyword evidence="3" id="KW-0812">Transmembrane</keyword>
<comment type="subcellular location">
    <subcellularLocation>
        <location evidence="1">Cell membrane</location>
        <topology evidence="1">Multi-pass membrane protein</topology>
    </subcellularLocation>
</comment>
<reference evidence="9" key="1">
    <citation type="submission" date="2019-02" db="EMBL/GenBank/DDBJ databases">
        <title>Complete genome sequence of Rhodoferax sp. Gr-4.</title>
        <authorList>
            <person name="Jin L."/>
        </authorList>
    </citation>
    <scope>NUCLEOTIDE SEQUENCE [LARGE SCALE GENOMIC DNA]</scope>
    <source>
        <strain evidence="9">Gr-4</strain>
    </source>
</reference>
<keyword evidence="9" id="KW-1185">Reference proteome</keyword>
<evidence type="ECO:0000313" key="9">
    <source>
        <dbReference type="Proteomes" id="UP000317365"/>
    </source>
</evidence>
<dbReference type="InterPro" id="IPR033480">
    <property type="entry name" value="sCache_2"/>
</dbReference>
<keyword evidence="2" id="KW-1003">Cell membrane</keyword>
<keyword evidence="8" id="KW-0418">Kinase</keyword>
<organism evidence="8 9">
    <name type="scientific">Rhodoferax aquaticus</name>
    <dbReference type="NCBI Taxonomy" id="2527691"/>
    <lineage>
        <taxon>Bacteria</taxon>
        <taxon>Pseudomonadati</taxon>
        <taxon>Pseudomonadota</taxon>
        <taxon>Betaproteobacteria</taxon>
        <taxon>Burkholderiales</taxon>
        <taxon>Comamonadaceae</taxon>
        <taxon>Rhodoferax</taxon>
    </lineage>
</organism>
<feature type="signal peptide" evidence="6">
    <location>
        <begin position="1"/>
        <end position="29"/>
    </location>
</feature>
<reference evidence="9" key="2">
    <citation type="journal article" date="2020" name="Int. J. Syst. Evol. Microbiol.">
        <title>Genomic insights into a novel species Rhodoferax aquaticus sp. nov., isolated from freshwater.</title>
        <authorList>
            <person name="Li T."/>
            <person name="Zhuo Y."/>
            <person name="Jin C.Z."/>
            <person name="Wu X."/>
            <person name="Ko S.R."/>
            <person name="Jin F.J."/>
            <person name="Ahn C.Y."/>
            <person name="Oh H.M."/>
            <person name="Lee H.G."/>
            <person name="Jin L."/>
        </authorList>
    </citation>
    <scope>NUCLEOTIDE SEQUENCE [LARGE SCALE GENOMIC DNA]</scope>
    <source>
        <strain evidence="9">Gr-4</strain>
    </source>
</reference>
<dbReference type="SMART" id="SM01049">
    <property type="entry name" value="Cache_2"/>
    <property type="match status" value="1"/>
</dbReference>
<dbReference type="KEGG" id="rhg:EXZ61_13320"/>
<evidence type="ECO:0000259" key="7">
    <source>
        <dbReference type="SMART" id="SM01049"/>
    </source>
</evidence>
<feature type="domain" description="Single Cache" evidence="7">
    <location>
        <begin position="21"/>
        <end position="104"/>
    </location>
</feature>
<evidence type="ECO:0000256" key="1">
    <source>
        <dbReference type="ARBA" id="ARBA00004651"/>
    </source>
</evidence>
<dbReference type="GO" id="GO:0005886">
    <property type="term" value="C:plasma membrane"/>
    <property type="evidence" value="ECO:0007669"/>
    <property type="project" value="UniProtKB-SubCell"/>
</dbReference>
<feature type="chain" id="PRO_5022012567" evidence="6">
    <location>
        <begin position="30"/>
        <end position="152"/>
    </location>
</feature>
<proteinExistence type="predicted"/>
<accession>A0A515EQX4</accession>
<evidence type="ECO:0000256" key="5">
    <source>
        <dbReference type="ARBA" id="ARBA00023136"/>
    </source>
</evidence>
<protein>
    <submittedName>
        <fullName evidence="8">Histidine kinase</fullName>
    </submittedName>
</protein>
<evidence type="ECO:0000256" key="3">
    <source>
        <dbReference type="ARBA" id="ARBA00022692"/>
    </source>
</evidence>
<keyword evidence="5" id="KW-0472">Membrane</keyword>
<keyword evidence="6" id="KW-0732">Signal</keyword>
<dbReference type="AlphaFoldDB" id="A0A515EQX4"/>
<keyword evidence="8" id="KW-0808">Transferase</keyword>
<sequence>MVRLLGKRLCCLIVGLFLTLAHGSESQQAQEVEALVKNAIAYVKANGKEAALREFVNPKGAFIKGDLYLFVYNAQGVALAHINDKMIGKNMLDLRDADGKLVIKTVLSLGNSKSGKGWQTYKWPNPVTKEVSVKRSYTERYEGLYISSGYYK</sequence>
<dbReference type="Pfam" id="PF17200">
    <property type="entry name" value="sCache_2"/>
    <property type="match status" value="1"/>
</dbReference>
<dbReference type="RefSeq" id="WP_142812227.1">
    <property type="nucleotide sequence ID" value="NZ_CP036282.1"/>
</dbReference>
<evidence type="ECO:0000256" key="2">
    <source>
        <dbReference type="ARBA" id="ARBA00022475"/>
    </source>
</evidence>
<dbReference type="Gene3D" id="3.30.450.20">
    <property type="entry name" value="PAS domain"/>
    <property type="match status" value="1"/>
</dbReference>
<evidence type="ECO:0000256" key="6">
    <source>
        <dbReference type="SAM" id="SignalP"/>
    </source>
</evidence>
<keyword evidence="4" id="KW-1133">Transmembrane helix</keyword>
<gene>
    <name evidence="8" type="ORF">EXZ61_13320</name>
</gene>
<dbReference type="GO" id="GO:0016301">
    <property type="term" value="F:kinase activity"/>
    <property type="evidence" value="ECO:0007669"/>
    <property type="project" value="UniProtKB-KW"/>
</dbReference>
<dbReference type="Proteomes" id="UP000317365">
    <property type="component" value="Chromosome"/>
</dbReference>
<evidence type="ECO:0000313" key="8">
    <source>
        <dbReference type="EMBL" id="QDL55067.1"/>
    </source>
</evidence>
<evidence type="ECO:0000256" key="4">
    <source>
        <dbReference type="ARBA" id="ARBA00022989"/>
    </source>
</evidence>
<dbReference type="EMBL" id="CP036282">
    <property type="protein sequence ID" value="QDL55067.1"/>
    <property type="molecule type" value="Genomic_DNA"/>
</dbReference>
<name>A0A515EQX4_9BURK</name>